<dbReference type="SUPFAM" id="SSF50494">
    <property type="entry name" value="Trypsin-like serine proteases"/>
    <property type="match status" value="1"/>
</dbReference>
<dbReference type="GO" id="GO:0004252">
    <property type="term" value="F:serine-type endopeptidase activity"/>
    <property type="evidence" value="ECO:0007669"/>
    <property type="project" value="InterPro"/>
</dbReference>
<evidence type="ECO:0000313" key="10">
    <source>
        <dbReference type="Proteomes" id="UP001168821"/>
    </source>
</evidence>
<dbReference type="InterPro" id="IPR033116">
    <property type="entry name" value="TRYPSIN_SER"/>
</dbReference>
<evidence type="ECO:0000313" key="9">
    <source>
        <dbReference type="EMBL" id="KAJ3643070.1"/>
    </source>
</evidence>
<gene>
    <name evidence="9" type="ORF">Zmor_025806</name>
</gene>
<dbReference type="InterPro" id="IPR018114">
    <property type="entry name" value="TRYPSIN_HIS"/>
</dbReference>
<dbReference type="PROSITE" id="PS00134">
    <property type="entry name" value="TRYPSIN_HIS"/>
    <property type="match status" value="1"/>
</dbReference>
<feature type="domain" description="Peptidase S1" evidence="8">
    <location>
        <begin position="44"/>
        <end position="272"/>
    </location>
</feature>
<dbReference type="InterPro" id="IPR050430">
    <property type="entry name" value="Peptidase_S1"/>
</dbReference>
<dbReference type="InterPro" id="IPR001314">
    <property type="entry name" value="Peptidase_S1A"/>
</dbReference>
<evidence type="ECO:0000256" key="1">
    <source>
        <dbReference type="ARBA" id="ARBA00007664"/>
    </source>
</evidence>
<evidence type="ECO:0000256" key="3">
    <source>
        <dbReference type="ARBA" id="ARBA00022801"/>
    </source>
</evidence>
<comment type="similarity">
    <text evidence="1">Belongs to the peptidase S1 family.</text>
</comment>
<organism evidence="9 10">
    <name type="scientific">Zophobas morio</name>
    <dbReference type="NCBI Taxonomy" id="2755281"/>
    <lineage>
        <taxon>Eukaryota</taxon>
        <taxon>Metazoa</taxon>
        <taxon>Ecdysozoa</taxon>
        <taxon>Arthropoda</taxon>
        <taxon>Hexapoda</taxon>
        <taxon>Insecta</taxon>
        <taxon>Pterygota</taxon>
        <taxon>Neoptera</taxon>
        <taxon>Endopterygota</taxon>
        <taxon>Coleoptera</taxon>
        <taxon>Polyphaga</taxon>
        <taxon>Cucujiformia</taxon>
        <taxon>Tenebrionidae</taxon>
        <taxon>Zophobas</taxon>
    </lineage>
</organism>
<evidence type="ECO:0000256" key="6">
    <source>
        <dbReference type="RuleBase" id="RU363034"/>
    </source>
</evidence>
<evidence type="ECO:0000256" key="4">
    <source>
        <dbReference type="ARBA" id="ARBA00022825"/>
    </source>
</evidence>
<protein>
    <recommendedName>
        <fullName evidence="8">Peptidase S1 domain-containing protein</fullName>
    </recommendedName>
</protein>
<keyword evidence="5" id="KW-1015">Disulfide bond</keyword>
<dbReference type="PRINTS" id="PR00722">
    <property type="entry name" value="CHYMOTRYPSIN"/>
</dbReference>
<evidence type="ECO:0000256" key="2">
    <source>
        <dbReference type="ARBA" id="ARBA00022670"/>
    </source>
</evidence>
<dbReference type="AlphaFoldDB" id="A0AA38M429"/>
<keyword evidence="3 6" id="KW-0378">Hydrolase</keyword>
<dbReference type="EMBL" id="JALNTZ010000008">
    <property type="protein sequence ID" value="KAJ3643070.1"/>
    <property type="molecule type" value="Genomic_DNA"/>
</dbReference>
<evidence type="ECO:0000256" key="5">
    <source>
        <dbReference type="ARBA" id="ARBA00023157"/>
    </source>
</evidence>
<dbReference type="PROSITE" id="PS00135">
    <property type="entry name" value="TRYPSIN_SER"/>
    <property type="match status" value="1"/>
</dbReference>
<dbReference type="CDD" id="cd00190">
    <property type="entry name" value="Tryp_SPc"/>
    <property type="match status" value="1"/>
</dbReference>
<dbReference type="PROSITE" id="PS50240">
    <property type="entry name" value="TRYPSIN_DOM"/>
    <property type="match status" value="1"/>
</dbReference>
<dbReference type="Pfam" id="PF00089">
    <property type="entry name" value="Trypsin"/>
    <property type="match status" value="1"/>
</dbReference>
<accession>A0AA38M429</accession>
<dbReference type="InterPro" id="IPR043504">
    <property type="entry name" value="Peptidase_S1_PA_chymotrypsin"/>
</dbReference>
<dbReference type="Proteomes" id="UP001168821">
    <property type="component" value="Unassembled WGS sequence"/>
</dbReference>
<feature type="signal peptide" evidence="7">
    <location>
        <begin position="1"/>
        <end position="16"/>
    </location>
</feature>
<reference evidence="9" key="1">
    <citation type="journal article" date="2023" name="G3 (Bethesda)">
        <title>Whole genome assemblies of Zophobas morio and Tenebrio molitor.</title>
        <authorList>
            <person name="Kaur S."/>
            <person name="Stinson S.A."/>
            <person name="diCenzo G.C."/>
        </authorList>
    </citation>
    <scope>NUCLEOTIDE SEQUENCE</scope>
    <source>
        <strain evidence="9">QUZm001</strain>
    </source>
</reference>
<dbReference type="SMART" id="SM00020">
    <property type="entry name" value="Tryp_SPc"/>
    <property type="match status" value="1"/>
</dbReference>
<dbReference type="InterPro" id="IPR009003">
    <property type="entry name" value="Peptidase_S1_PA"/>
</dbReference>
<dbReference type="FunFam" id="2.40.10.10:FF:000034">
    <property type="entry name" value="Eupolytin"/>
    <property type="match status" value="1"/>
</dbReference>
<dbReference type="InterPro" id="IPR001254">
    <property type="entry name" value="Trypsin_dom"/>
</dbReference>
<keyword evidence="7" id="KW-0732">Signal</keyword>
<sequence length="276" mass="29667">MKTTILILAIVAFAAAVPKPGQLHYRNLFKHPVKEIQVKPSPRIIGGQEAEPHSIPYQVLLEVYSADGGWYCGGSLISENYILTAAHCNVDGTEAHITLGAHKQTEAEDTQVKVVSTELTVHEDYDDELIINDIGVIKLPEPVVLTDAIQVVALPTKADASNDYVGTTARISGWGLTDGLGDTLSEVLNYVDVDVITNEDCEEAFGDLPETNICTSGDQDTGSCNGDSGGPLVAEDKQIGVVSFGIMFCLPGYPSGFTRLTSFLDWIEANTDVQIQ</sequence>
<dbReference type="PANTHER" id="PTHR24276:SF91">
    <property type="entry name" value="AT26814P-RELATED"/>
    <property type="match status" value="1"/>
</dbReference>
<proteinExistence type="inferred from homology"/>
<dbReference type="PANTHER" id="PTHR24276">
    <property type="entry name" value="POLYSERASE-RELATED"/>
    <property type="match status" value="1"/>
</dbReference>
<dbReference type="Gene3D" id="2.40.10.10">
    <property type="entry name" value="Trypsin-like serine proteases"/>
    <property type="match status" value="1"/>
</dbReference>
<name>A0AA38M429_9CUCU</name>
<evidence type="ECO:0000259" key="8">
    <source>
        <dbReference type="PROSITE" id="PS50240"/>
    </source>
</evidence>
<evidence type="ECO:0000256" key="7">
    <source>
        <dbReference type="SAM" id="SignalP"/>
    </source>
</evidence>
<keyword evidence="2 6" id="KW-0645">Protease</keyword>
<comment type="caution">
    <text evidence="9">The sequence shown here is derived from an EMBL/GenBank/DDBJ whole genome shotgun (WGS) entry which is preliminary data.</text>
</comment>
<dbReference type="GO" id="GO:0006508">
    <property type="term" value="P:proteolysis"/>
    <property type="evidence" value="ECO:0007669"/>
    <property type="project" value="UniProtKB-KW"/>
</dbReference>
<keyword evidence="4 6" id="KW-0720">Serine protease</keyword>
<feature type="chain" id="PRO_5041297050" description="Peptidase S1 domain-containing protein" evidence="7">
    <location>
        <begin position="17"/>
        <end position="276"/>
    </location>
</feature>
<keyword evidence="10" id="KW-1185">Reference proteome</keyword>